<evidence type="ECO:0000313" key="4">
    <source>
        <dbReference type="Proteomes" id="UP001375382"/>
    </source>
</evidence>
<feature type="domain" description="Tyr recombinase" evidence="2">
    <location>
        <begin position="498"/>
        <end position="648"/>
    </location>
</feature>
<keyword evidence="1" id="KW-0233">DNA recombination</keyword>
<keyword evidence="4" id="KW-1185">Reference proteome</keyword>
<dbReference type="Pfam" id="PF00589">
    <property type="entry name" value="Phage_integrase"/>
    <property type="match status" value="1"/>
</dbReference>
<name>A0ABU8CBG2_9GAMM</name>
<evidence type="ECO:0000256" key="1">
    <source>
        <dbReference type="ARBA" id="ARBA00023172"/>
    </source>
</evidence>
<evidence type="ECO:0000259" key="2">
    <source>
        <dbReference type="Pfam" id="PF00589"/>
    </source>
</evidence>
<dbReference type="EMBL" id="JALAAR010000017">
    <property type="protein sequence ID" value="MEH8018950.1"/>
    <property type="molecule type" value="Genomic_DNA"/>
</dbReference>
<dbReference type="Gene3D" id="1.10.443.10">
    <property type="entry name" value="Intergrase catalytic core"/>
    <property type="match status" value="1"/>
</dbReference>
<dbReference type="InterPro" id="IPR011010">
    <property type="entry name" value="DNA_brk_join_enz"/>
</dbReference>
<proteinExistence type="predicted"/>
<evidence type="ECO:0000313" key="3">
    <source>
        <dbReference type="EMBL" id="MEH8018950.1"/>
    </source>
</evidence>
<organism evidence="3 4">
    <name type="scientific">Rheinheimera muenzenbergensis</name>
    <dbReference type="NCBI Taxonomy" id="1193628"/>
    <lineage>
        <taxon>Bacteria</taxon>
        <taxon>Pseudomonadati</taxon>
        <taxon>Pseudomonadota</taxon>
        <taxon>Gammaproteobacteria</taxon>
        <taxon>Chromatiales</taxon>
        <taxon>Chromatiaceae</taxon>
        <taxon>Rheinheimera</taxon>
    </lineage>
</organism>
<accession>A0ABU8CBG2</accession>
<dbReference type="InterPro" id="IPR013762">
    <property type="entry name" value="Integrase-like_cat_sf"/>
</dbReference>
<dbReference type="SUPFAM" id="SSF56349">
    <property type="entry name" value="DNA breaking-rejoining enzymes"/>
    <property type="match status" value="1"/>
</dbReference>
<dbReference type="Proteomes" id="UP001375382">
    <property type="component" value="Unassembled WGS sequence"/>
</dbReference>
<reference evidence="3 4" key="1">
    <citation type="journal article" date="2023" name="Ecotoxicol. Environ. Saf.">
        <title>Mercury remediation potential of mercury-resistant strain Rheinheimera metallidurans sp. nov. isolated from a municipal waste dumping site.</title>
        <authorList>
            <person name="Yadav V."/>
            <person name="Manjhi A."/>
            <person name="Vadakedath N."/>
        </authorList>
    </citation>
    <scope>NUCLEOTIDE SEQUENCE [LARGE SCALE GENOMIC DNA]</scope>
    <source>
        <strain evidence="3 4">E-49</strain>
    </source>
</reference>
<dbReference type="InterPro" id="IPR002104">
    <property type="entry name" value="Integrase_catalytic"/>
</dbReference>
<dbReference type="RefSeq" id="WP_335737344.1">
    <property type="nucleotide sequence ID" value="NZ_JALAAR010000017.1"/>
</dbReference>
<comment type="caution">
    <text evidence="3">The sequence shown here is derived from an EMBL/GenBank/DDBJ whole genome shotgun (WGS) entry which is preliminary data.</text>
</comment>
<protein>
    <recommendedName>
        <fullName evidence="2">Tyr recombinase domain-containing protein</fullName>
    </recommendedName>
</protein>
<sequence length="1078" mass="123600">MSWNDLHEEVRSRLQMVRKQSDLDSAPVILTKAEYGSIFWQLFSTQRSERFKAASINLVEQLNNYIAANRASYPPTFSIMNPLKLERPSPPARQDSIGSIQFIDRLDKLFLNNLSVKGKSEDLTDFYLGRLLYSAMRYGGLLRSDYLATFAAQLLNGKPCCYETKLWFELSGFAGETYIWQPDSLTIQLIHHWYSQQRDLPATDKLINLLRAFIQGLNLKTAGRLKLTYIINAIRARLSLEITPFALPILSGKQPNLTLKPTVFYRLISQKSPPLPLVTKNVSPPSTLPLSSGGLKYNHHFDFQRTMDCYEQIKDLLKEAKSIDKLKNSTRQQTNSAIAKQIGAKVQQADYLPPVFFYLLNWVSVRLTSQSRWSGKLAASTLISYLDTIAKPMLRSFANQHLLKMNADELAETYTLLIDEGKSLASQTKRARILRDFHIYLEEHHQATPCHLFQQYIAQSQRLEALTVDANILMPWEYSKAKSFLTDYTEQQSGLTHQQALALRVLLMLGFRCGLRRREAHFLRLQDIELLHTRDNTLSASTTIFITPHGQRALKTSSAERRIPLGFLLSDKEKTIFLEYWRARQQIGTEHSPYLFYFGAEPPLGAEGRPVAGEELLFDPLTILLQRITGDETFRFHHLRHSFATWMTWSWTSKYHRQAQPIDSLIDIPELSHLKQAKSALLHLTEGQPTRKVLHAISAIIGHAGPSMTLFYYIHSASWVIWKGLNTCTPNISRETEAVLASVDVRTATRARIGNQSDTATYNGMAAYAAKKLLAYCSPVQLKNWTEVSTFTPGALNSAVTERTLVLDIYLALLRHMNLDVPLEECAEDANIEPGRLQQAYENAQFFFNQQFNIQSDYDEKKRPRNYKRFIYQKNKRIAISPVAHLPNFPANLKSQNIALRMVKAFNLLSEPQQSEVMWAALYAVTHCSVTWPHFRFYDVECLHRFINAMHFFEKAFAVSLRMRFTLVSRAPLSSEQRTMQWQSWQLDSWVSLQRDNRVDKDYAPEGYLAVDFMAAQGSDLSRQRKRVARGKERVQSRRRPSEYGIRFGLYLLFMVVNGELPASDSSEKLVKILASPD</sequence>
<gene>
    <name evidence="3" type="ORF">MN202_17035</name>
</gene>